<keyword evidence="2" id="KW-1185">Reference proteome</keyword>
<organism evidence="1 2">
    <name type="scientific">Schaedlerella arabinosiphila</name>
    <dbReference type="NCBI Taxonomy" id="2044587"/>
    <lineage>
        <taxon>Bacteria</taxon>
        <taxon>Bacillati</taxon>
        <taxon>Bacillota</taxon>
        <taxon>Clostridia</taxon>
        <taxon>Lachnospirales</taxon>
        <taxon>Lachnospiraceae</taxon>
        <taxon>Schaedlerella</taxon>
    </lineage>
</organism>
<proteinExistence type="predicted"/>
<comment type="caution">
    <text evidence="1">The sequence shown here is derived from an EMBL/GenBank/DDBJ whole genome shotgun (WGS) entry which is preliminary data.</text>
</comment>
<gene>
    <name evidence="1" type="ORF">EBB54_13450</name>
</gene>
<dbReference type="EMBL" id="RHJS01000002">
    <property type="protein sequence ID" value="RRK32256.1"/>
    <property type="molecule type" value="Genomic_DNA"/>
</dbReference>
<evidence type="ECO:0000313" key="1">
    <source>
        <dbReference type="EMBL" id="RRK32256.1"/>
    </source>
</evidence>
<evidence type="ECO:0008006" key="3">
    <source>
        <dbReference type="Google" id="ProtNLM"/>
    </source>
</evidence>
<evidence type="ECO:0000313" key="2">
    <source>
        <dbReference type="Proteomes" id="UP000274920"/>
    </source>
</evidence>
<dbReference type="PROSITE" id="PS52050">
    <property type="entry name" value="WYL"/>
    <property type="match status" value="1"/>
</dbReference>
<dbReference type="AlphaFoldDB" id="A0A426DHN5"/>
<dbReference type="Proteomes" id="UP000274920">
    <property type="component" value="Unassembled WGS sequence"/>
</dbReference>
<accession>A0A426DHN5</accession>
<reference evidence="1" key="1">
    <citation type="submission" date="2018-10" db="EMBL/GenBank/DDBJ databases">
        <title>Schaedlerella arabinophila gen. nov. sp. nov., isolated from the mouse intestinal tract and comparative analysis with the genome of the closely related altered Schaedler flora strain ASF502.</title>
        <authorList>
            <person name="Miyake S."/>
            <person name="Soh M."/>
            <person name="Seedorf H."/>
        </authorList>
    </citation>
    <scope>NUCLEOTIDE SEQUENCE [LARGE SCALE GENOMIC DNA]</scope>
    <source>
        <strain evidence="1">DSM 106076</strain>
    </source>
</reference>
<protein>
    <recommendedName>
        <fullName evidence="3">WYL domain-containing protein</fullName>
    </recommendedName>
</protein>
<name>A0A426DHN5_9FIRM</name>
<sequence>MENKDRAIRILKMYESLRKGREIHKVPFCTEHGISGRTFDRDIEKIRLFLSEEYSGEDVQYHFDRGSYQIPSSGEGGTLSLLELQIIAKILKSDQVLEKGEYEGLMRSLQSVAEKGEREEARKFVLNEMGQYEEKTGMKAFMKLLGDLLKCITDQNIIRLKLKEGCEKQSQVKFFPVAVEYHFSGFYLLGYRPEEEQELVAFELDEIDSFQMTLQKYGKEILARYSYQEGKELLKNLEEQRRKD</sequence>